<proteinExistence type="predicted"/>
<name>A0A6G0Y1B3_APHCR</name>
<dbReference type="Proteomes" id="UP000478052">
    <property type="component" value="Unassembled WGS sequence"/>
</dbReference>
<sequence>MINSQQPQQSSDLNINITDNYLPNNEKTERLLEQRPINTIIDSTIQNSILTNAAHNSIDSNEHDYNQSNNNSFNNDLFPLNNIINTPNNITYSNTPIDLKLKKWAIECNVPHVTINKLLSILKEENYLPLQKLPLDSRTLLQSGSSKTTNIDILTPGIYYHFGLKEGIKNSSLKFKLDSEIKVMVGVDGLPLSKSSSSQFWPILAYIYPHSNHVFPVGIYHGNEKPHDSNNYLEKFIHEANDLILNGLQLENILYTVSIRAFCCDSPARSFVLKIKGHSERECRSRTHDGYVAMVQKQHHIREDITSNLIELPNFDIVKCFPLDYMHLVLLGVMRKLLHLWMHTGPLRVRLNGKKINDISRSLISLKIYIPSEFSRKPRIIQDVSRWKATELRQFLLYTGPVVLKNILSEECYDNFMSLNIAMIILLSKNQSNKIEYADKLLHYFVKSFQNIYGDHFVSYNIHGLLHIVNDYKQFGPLDSSSCFPFENHMKILKSALRKHHQPLQQIVRRYNENNCSIDTEIFPKTNKPKRNTHQQGPILNNFKYSSQFLFYKWSNFTIHIKRLADRFILTNKEEIVKVVNIAQLAEPKNKIIIIGYKFLNKVDFYNNPINSSKFDIWIIQDLSNVLQHWELTDIKSKMLILVHANKNIAMSILHSNTIMWSIVIFFESNTVAAVPTHWYSNSMCAWPKSHVRNKNKMIELRTPSNSFDFDFFKARRLAADKSIESLTEAKQKAKLAQITSDFSSSESHKKKKKEHTLKRSRNNSKQTKKLPRPNKPPIFTNEGVN</sequence>
<comment type="caution">
    <text evidence="2">The sequence shown here is derived from an EMBL/GenBank/DDBJ whole genome shotgun (WGS) entry which is preliminary data.</text>
</comment>
<dbReference type="PANTHER" id="PTHR33053">
    <property type="entry name" value="PROTEIN, PUTATIVE-RELATED"/>
    <property type="match status" value="1"/>
</dbReference>
<dbReference type="AlphaFoldDB" id="A0A6G0Y1B3"/>
<dbReference type="EMBL" id="VUJU01006980">
    <property type="protein sequence ID" value="KAF0747047.1"/>
    <property type="molecule type" value="Genomic_DNA"/>
</dbReference>
<evidence type="ECO:0008006" key="4">
    <source>
        <dbReference type="Google" id="ProtNLM"/>
    </source>
</evidence>
<dbReference type="PANTHER" id="PTHR33053:SF9">
    <property type="entry name" value="AGAP000105-PA"/>
    <property type="match status" value="1"/>
</dbReference>
<keyword evidence="3" id="KW-1185">Reference proteome</keyword>
<evidence type="ECO:0000313" key="3">
    <source>
        <dbReference type="Proteomes" id="UP000478052"/>
    </source>
</evidence>
<reference evidence="2 3" key="1">
    <citation type="submission" date="2019-08" db="EMBL/GenBank/DDBJ databases">
        <title>Whole genome of Aphis craccivora.</title>
        <authorList>
            <person name="Voronova N.V."/>
            <person name="Shulinski R.S."/>
            <person name="Bandarenka Y.V."/>
            <person name="Zhorov D.G."/>
            <person name="Warner D."/>
        </authorList>
    </citation>
    <scope>NUCLEOTIDE SEQUENCE [LARGE SCALE GENOMIC DNA]</scope>
    <source>
        <strain evidence="2">180601</strain>
        <tissue evidence="2">Whole Body</tissue>
    </source>
</reference>
<evidence type="ECO:0000313" key="2">
    <source>
        <dbReference type="EMBL" id="KAF0747047.1"/>
    </source>
</evidence>
<dbReference type="OrthoDB" id="10015795at2759"/>
<protein>
    <recommendedName>
        <fullName evidence="4">DUF4806 domain-containing protein</fullName>
    </recommendedName>
</protein>
<feature type="non-terminal residue" evidence="2">
    <location>
        <position position="786"/>
    </location>
</feature>
<feature type="region of interest" description="Disordered" evidence="1">
    <location>
        <begin position="1"/>
        <end position="20"/>
    </location>
</feature>
<organism evidence="2 3">
    <name type="scientific">Aphis craccivora</name>
    <name type="common">Cowpea aphid</name>
    <dbReference type="NCBI Taxonomy" id="307492"/>
    <lineage>
        <taxon>Eukaryota</taxon>
        <taxon>Metazoa</taxon>
        <taxon>Ecdysozoa</taxon>
        <taxon>Arthropoda</taxon>
        <taxon>Hexapoda</taxon>
        <taxon>Insecta</taxon>
        <taxon>Pterygota</taxon>
        <taxon>Neoptera</taxon>
        <taxon>Paraneoptera</taxon>
        <taxon>Hemiptera</taxon>
        <taxon>Sternorrhyncha</taxon>
        <taxon>Aphidomorpha</taxon>
        <taxon>Aphidoidea</taxon>
        <taxon>Aphididae</taxon>
        <taxon>Aphidini</taxon>
        <taxon>Aphis</taxon>
        <taxon>Aphis</taxon>
    </lineage>
</organism>
<feature type="compositionally biased region" description="Basic residues" evidence="1">
    <location>
        <begin position="749"/>
        <end position="773"/>
    </location>
</feature>
<gene>
    <name evidence="2" type="ORF">FWK35_00023017</name>
</gene>
<evidence type="ECO:0000256" key="1">
    <source>
        <dbReference type="SAM" id="MobiDB-lite"/>
    </source>
</evidence>
<accession>A0A6G0Y1B3</accession>
<feature type="region of interest" description="Disordered" evidence="1">
    <location>
        <begin position="738"/>
        <end position="786"/>
    </location>
</feature>